<evidence type="ECO:0000256" key="1">
    <source>
        <dbReference type="ARBA" id="ARBA00001933"/>
    </source>
</evidence>
<proteinExistence type="inferred from homology"/>
<dbReference type="InterPro" id="IPR015421">
    <property type="entry name" value="PyrdxlP-dep_Trfase_major"/>
</dbReference>
<keyword evidence="12" id="KW-1185">Reference proteome</keyword>
<dbReference type="InterPro" id="IPR020578">
    <property type="entry name" value="Aminotrans_V_PyrdxlP_BS"/>
</dbReference>
<evidence type="ECO:0000256" key="3">
    <source>
        <dbReference type="ARBA" id="ARBA00010447"/>
    </source>
</evidence>
<dbReference type="PANTHER" id="PTHR43586:SF8">
    <property type="entry name" value="CYSTEINE DESULFURASE 1, CHLOROPLASTIC"/>
    <property type="match status" value="1"/>
</dbReference>
<dbReference type="SUPFAM" id="SSF53383">
    <property type="entry name" value="PLP-dependent transferases"/>
    <property type="match status" value="1"/>
</dbReference>
<sequence length="410" mass="45045">MSTRTHYVSDFLAPRAEFALFREQPELVYLDSAASYQVPDAVLQRFVSYYQQQHANAHRGSYPLAQRATALLEGARTEIAAWIGAGADEVVFTSGATQSFNMLAQGLQLDWQAGDEIVLSRAEHHANLLPWQRLAEQHQLKLRWLDLDPVRGTLTDAWTDVIGPRCKLVAVTLASNVTGQRLPVRAICQRAHAVGAVCVVDAAQAVASVAIDVAALECDALTFSAHKMYGVTGCGVLYLRQSLQARLAPTLLGGGMVTTVTSSTSEWQTNLHRFEAGTPNTAAIVTCQAAMQWLEQQRQAGLKDYLQQLAQELRQQLTKRPWLTLLPQSDDGLALVSFYSEAVHAFDLATFLAEAGIAVRAGSHCAQPLLRDWGHEAVVRVSFAAYNTRLDSMRLCEALDEAYHLFVNPD</sequence>
<evidence type="ECO:0000256" key="7">
    <source>
        <dbReference type="ARBA" id="ARBA00022898"/>
    </source>
</evidence>
<dbReference type="PROSITE" id="PS00595">
    <property type="entry name" value="AA_TRANSFER_CLASS_5"/>
    <property type="match status" value="1"/>
</dbReference>
<gene>
    <name evidence="11" type="ORF">CWI80_02280</name>
</gene>
<dbReference type="EC" id="2.8.1.7" evidence="4"/>
<dbReference type="Proteomes" id="UP000287022">
    <property type="component" value="Unassembled WGS sequence"/>
</dbReference>
<evidence type="ECO:0000256" key="6">
    <source>
        <dbReference type="ARBA" id="ARBA00022679"/>
    </source>
</evidence>
<dbReference type="Gene3D" id="3.40.640.10">
    <property type="entry name" value="Type I PLP-dependent aspartate aminotransferase-like (Major domain)"/>
    <property type="match status" value="1"/>
</dbReference>
<dbReference type="Pfam" id="PF00266">
    <property type="entry name" value="Aminotran_5"/>
    <property type="match status" value="1"/>
</dbReference>
<dbReference type="InterPro" id="IPR000192">
    <property type="entry name" value="Aminotrans_V_dom"/>
</dbReference>
<comment type="caution">
    <text evidence="11">The sequence shown here is derived from an EMBL/GenBank/DDBJ whole genome shotgun (WGS) entry which is preliminary data.</text>
</comment>
<comment type="similarity">
    <text evidence="3">Belongs to the class-V pyridoxal-phosphate-dependent aminotransferase family. Csd subfamily.</text>
</comment>
<dbReference type="PANTHER" id="PTHR43586">
    <property type="entry name" value="CYSTEINE DESULFURASE"/>
    <property type="match status" value="1"/>
</dbReference>
<comment type="catalytic activity">
    <reaction evidence="8">
        <text>(sulfur carrier)-H + L-cysteine = (sulfur carrier)-SH + L-alanine</text>
        <dbReference type="Rhea" id="RHEA:43892"/>
        <dbReference type="Rhea" id="RHEA-COMP:14737"/>
        <dbReference type="Rhea" id="RHEA-COMP:14739"/>
        <dbReference type="ChEBI" id="CHEBI:29917"/>
        <dbReference type="ChEBI" id="CHEBI:35235"/>
        <dbReference type="ChEBI" id="CHEBI:57972"/>
        <dbReference type="ChEBI" id="CHEBI:64428"/>
        <dbReference type="EC" id="2.8.1.7"/>
    </reaction>
</comment>
<dbReference type="InterPro" id="IPR015424">
    <property type="entry name" value="PyrdxlP-dep_Trfase"/>
</dbReference>
<evidence type="ECO:0000256" key="4">
    <source>
        <dbReference type="ARBA" id="ARBA00012239"/>
    </source>
</evidence>
<evidence type="ECO:0000313" key="11">
    <source>
        <dbReference type="EMBL" id="RUO74202.1"/>
    </source>
</evidence>
<dbReference type="PIRSF" id="PIRSF005572">
    <property type="entry name" value="NifS"/>
    <property type="match status" value="1"/>
</dbReference>
<feature type="domain" description="Aminotransferase class V" evidence="10">
    <location>
        <begin position="28"/>
        <end position="391"/>
    </location>
</feature>
<dbReference type="Gene3D" id="3.90.1150.10">
    <property type="entry name" value="Aspartate Aminotransferase, domain 1"/>
    <property type="match status" value="1"/>
</dbReference>
<dbReference type="STRING" id="1122124.GCA_000423165_00944"/>
<keyword evidence="7" id="KW-0663">Pyridoxal phosphate</keyword>
<dbReference type="InterPro" id="IPR016454">
    <property type="entry name" value="Cysteine_dSase"/>
</dbReference>
<dbReference type="EMBL" id="PIQE01000001">
    <property type="protein sequence ID" value="RUO74202.1"/>
    <property type="molecule type" value="Genomic_DNA"/>
</dbReference>
<dbReference type="GO" id="GO:0030170">
    <property type="term" value="F:pyridoxal phosphate binding"/>
    <property type="evidence" value="ECO:0007669"/>
    <property type="project" value="InterPro"/>
</dbReference>
<evidence type="ECO:0000313" key="12">
    <source>
        <dbReference type="Proteomes" id="UP000287022"/>
    </source>
</evidence>
<dbReference type="InterPro" id="IPR010970">
    <property type="entry name" value="Cys_dSase_SufS"/>
</dbReference>
<evidence type="ECO:0000259" key="10">
    <source>
        <dbReference type="Pfam" id="PF00266"/>
    </source>
</evidence>
<comment type="function">
    <text evidence="2">Catalyzes the removal of elemental sulfur and selenium atoms from L-cysteine, L-cystine, L-selenocysteine, and L-selenocystine to produce L-alanine.</text>
</comment>
<dbReference type="AlphaFoldDB" id="A0A432ZA01"/>
<dbReference type="GO" id="GO:0006534">
    <property type="term" value="P:cysteine metabolic process"/>
    <property type="evidence" value="ECO:0007669"/>
    <property type="project" value="InterPro"/>
</dbReference>
<evidence type="ECO:0000256" key="5">
    <source>
        <dbReference type="ARBA" id="ARBA00021850"/>
    </source>
</evidence>
<dbReference type="GO" id="GO:0031071">
    <property type="term" value="F:cysteine desulfurase activity"/>
    <property type="evidence" value="ECO:0007669"/>
    <property type="project" value="UniProtKB-EC"/>
</dbReference>
<evidence type="ECO:0000256" key="2">
    <source>
        <dbReference type="ARBA" id="ARBA00002824"/>
    </source>
</evidence>
<evidence type="ECO:0000256" key="8">
    <source>
        <dbReference type="ARBA" id="ARBA00050776"/>
    </source>
</evidence>
<comment type="cofactor">
    <cofactor evidence="1 9">
        <name>pyridoxal 5'-phosphate</name>
        <dbReference type="ChEBI" id="CHEBI:597326"/>
    </cofactor>
</comment>
<keyword evidence="6" id="KW-0808">Transferase</keyword>
<protein>
    <recommendedName>
        <fullName evidence="5">Probable cysteine desulfurase</fullName>
        <ecNumber evidence="4">2.8.1.7</ecNumber>
    </recommendedName>
</protein>
<name>A0A432ZA01_9GAMM</name>
<evidence type="ECO:0000256" key="9">
    <source>
        <dbReference type="RuleBase" id="RU004504"/>
    </source>
</evidence>
<reference evidence="12" key="1">
    <citation type="journal article" date="2018" name="Front. Microbiol.">
        <title>Genome-Based Analysis Reveals the Taxonomy and Diversity of the Family Idiomarinaceae.</title>
        <authorList>
            <person name="Liu Y."/>
            <person name="Lai Q."/>
            <person name="Shao Z."/>
        </authorList>
    </citation>
    <scope>NUCLEOTIDE SEQUENCE [LARGE SCALE GENOMIC DNA]</scope>
    <source>
        <strain evidence="12">c121</strain>
    </source>
</reference>
<accession>A0A432ZA01</accession>
<dbReference type="InterPro" id="IPR015422">
    <property type="entry name" value="PyrdxlP-dep_Trfase_small"/>
</dbReference>
<organism evidence="11 12">
    <name type="scientific">Pseudidiomarina sediminum</name>
    <dbReference type="NCBI Taxonomy" id="431675"/>
    <lineage>
        <taxon>Bacteria</taxon>
        <taxon>Pseudomonadati</taxon>
        <taxon>Pseudomonadota</taxon>
        <taxon>Gammaproteobacteria</taxon>
        <taxon>Alteromonadales</taxon>
        <taxon>Idiomarinaceae</taxon>
        <taxon>Pseudidiomarina</taxon>
    </lineage>
</organism>
<dbReference type="CDD" id="cd06453">
    <property type="entry name" value="SufS_like"/>
    <property type="match status" value="1"/>
</dbReference>